<dbReference type="InterPro" id="IPR001494">
    <property type="entry name" value="Importin-beta_N"/>
</dbReference>
<evidence type="ECO:0000256" key="6">
    <source>
        <dbReference type="ARBA" id="ARBA00022927"/>
    </source>
</evidence>
<proteinExistence type="inferred from homology"/>
<dbReference type="Pfam" id="PF13513">
    <property type="entry name" value="HEAT_EZ"/>
    <property type="match status" value="1"/>
</dbReference>
<protein>
    <recommendedName>
        <fullName evidence="9">Transportin-1</fullName>
    </recommendedName>
    <alternativeName>
        <fullName evidence="10">Importin beta-2</fullName>
    </alternativeName>
    <alternativeName>
        <fullName evidence="11">Karyopherin beta-2</fullName>
    </alternativeName>
</protein>
<dbReference type="Proteomes" id="UP001152799">
    <property type="component" value="Chromosome 14"/>
</dbReference>
<evidence type="ECO:0000256" key="4">
    <source>
        <dbReference type="ARBA" id="ARBA00022490"/>
    </source>
</evidence>
<evidence type="ECO:0000313" key="13">
    <source>
        <dbReference type="EMBL" id="CAG9763771.1"/>
    </source>
</evidence>
<dbReference type="EMBL" id="OU892290">
    <property type="protein sequence ID" value="CAG9763771.1"/>
    <property type="molecule type" value="Genomic_DNA"/>
</dbReference>
<comment type="subcellular location">
    <subcellularLocation>
        <location evidence="2">Cytoplasm</location>
    </subcellularLocation>
    <subcellularLocation>
        <location evidence="1">Nucleus</location>
    </subcellularLocation>
</comment>
<dbReference type="AlphaFoldDB" id="A0A9N9MIE2"/>
<evidence type="ECO:0000256" key="8">
    <source>
        <dbReference type="ARBA" id="ARBA00038423"/>
    </source>
</evidence>
<name>A0A9N9MIE2_9CUCU</name>
<dbReference type="GO" id="GO:0031267">
    <property type="term" value="F:small GTPase binding"/>
    <property type="evidence" value="ECO:0007669"/>
    <property type="project" value="InterPro"/>
</dbReference>
<keyword evidence="5" id="KW-0677">Repeat</keyword>
<dbReference type="InterPro" id="IPR040122">
    <property type="entry name" value="Importin_beta"/>
</dbReference>
<keyword evidence="14" id="KW-1185">Reference proteome</keyword>
<comment type="similarity">
    <text evidence="8">Belongs to the importin beta family. Importin beta-2 subfamily.</text>
</comment>
<evidence type="ECO:0000256" key="9">
    <source>
        <dbReference type="ARBA" id="ARBA00067327"/>
    </source>
</evidence>
<keyword evidence="6" id="KW-0653">Protein transport</keyword>
<evidence type="ECO:0000256" key="2">
    <source>
        <dbReference type="ARBA" id="ARBA00004496"/>
    </source>
</evidence>
<keyword evidence="3" id="KW-0813">Transport</keyword>
<evidence type="ECO:0000256" key="1">
    <source>
        <dbReference type="ARBA" id="ARBA00004123"/>
    </source>
</evidence>
<evidence type="ECO:0000256" key="7">
    <source>
        <dbReference type="ARBA" id="ARBA00023242"/>
    </source>
</evidence>
<dbReference type="GO" id="GO:0031981">
    <property type="term" value="C:nuclear lumen"/>
    <property type="evidence" value="ECO:0007669"/>
    <property type="project" value="UniProtKB-ARBA"/>
</dbReference>
<keyword evidence="7" id="KW-0539">Nucleus</keyword>
<dbReference type="FunFam" id="1.25.10.10:FF:000028">
    <property type="entry name" value="Transportin-1 isoform 1"/>
    <property type="match status" value="1"/>
</dbReference>
<feature type="domain" description="Importin N-terminal" evidence="12">
    <location>
        <begin position="36"/>
        <end position="118"/>
    </location>
</feature>
<dbReference type="InterPro" id="IPR016024">
    <property type="entry name" value="ARM-type_fold"/>
</dbReference>
<evidence type="ECO:0000259" key="12">
    <source>
        <dbReference type="PROSITE" id="PS50166"/>
    </source>
</evidence>
<dbReference type="PANTHER" id="PTHR10527">
    <property type="entry name" value="IMPORTIN BETA"/>
    <property type="match status" value="1"/>
</dbReference>
<dbReference type="GO" id="GO:0005737">
    <property type="term" value="C:cytoplasm"/>
    <property type="evidence" value="ECO:0007669"/>
    <property type="project" value="UniProtKB-SubCell"/>
</dbReference>
<sequence>MNENHERWFPENTFLTSVKDVLEEALVPDSEVQKNAREKLGLIQNMPNFTFYLLHILRDPSYPEDIRSLSGVLLKNNLRTTYPMLTPDDASKLKEDCQNLLTDASRDVRLSVSNVIVIIARDDLSDWARILLKVFADQNEFSEVALKTLFEICEDLIENQNSEIGGIVKQVFPKLFECLSINYCSVHQDIVKLTNQCLQDHFDIMKQALDLDLYLRQVISLANTDDTELQKHVCHTFVIYVEKQEESLLPHLHDVIMYIVEKNQHEDAEIALQACEFWLAVSKLDGCKDILTPYLSKLVPTLLKNMRYSSTELNAFKDCLGSDADTKDLAKDIAPFHKNIEDDDFDDFHVGWTLRKCSAASLDSLALQFKNDLLPVIVPFLSEMLNHQDYLVKESGILALGAIAEGCINGLKHQLHDLMQFLQLSMSDEHSLVRVITCWTVSRCTGWIINVGPDAYFVPIMILILKHFSDCNKRVQRAAISAFCIFLEEAQIKVVPYINIIVESFSQGLERFQSRSLYLLYDAIGALAQSVGSNLNEPEYIGKFLPPLMQTFCNFNDSYDEHFVIFLECLANVIPALELSFLPYAEIVFCHCLQVINDTLMCCVNFQENPDEYELPDKESMSVAHDVLYSMAIGLKSHFVKYVTNSNLLFLLYTTCQDSSCSVRQTSIALYGELVTLCYAYLSSNVHDFVPMIIKSLDEKKYAVCNNAAWVIGKLCTAMGSNIQPYLSEILLHFIRILNDQALARNLHQTVAIALCIILLVCPDAIIPTLDVTLKNCCLIIRNVRDSIEKDLAFRGLCETIVRCPDFGKNYFIFFCDAAASWFNINSDLKENIRSLIMSFKNDCGEDRWAQFSSQFPSHLKARLYELYGV</sequence>
<evidence type="ECO:0000256" key="11">
    <source>
        <dbReference type="ARBA" id="ARBA00080641"/>
    </source>
</evidence>
<accession>A0A9N9MIE2</accession>
<reference evidence="13" key="1">
    <citation type="submission" date="2022-01" db="EMBL/GenBank/DDBJ databases">
        <authorList>
            <person name="King R."/>
        </authorList>
    </citation>
    <scope>NUCLEOTIDE SEQUENCE</scope>
</reference>
<dbReference type="InterPro" id="IPR058584">
    <property type="entry name" value="IMB1_TNPO1-like_TPR"/>
</dbReference>
<dbReference type="SUPFAM" id="SSF48371">
    <property type="entry name" value="ARM repeat"/>
    <property type="match status" value="1"/>
</dbReference>
<dbReference type="Gene3D" id="1.25.10.10">
    <property type="entry name" value="Leucine-rich Repeat Variant"/>
    <property type="match status" value="1"/>
</dbReference>
<organism evidence="13 14">
    <name type="scientific">Ceutorhynchus assimilis</name>
    <name type="common">cabbage seed weevil</name>
    <dbReference type="NCBI Taxonomy" id="467358"/>
    <lineage>
        <taxon>Eukaryota</taxon>
        <taxon>Metazoa</taxon>
        <taxon>Ecdysozoa</taxon>
        <taxon>Arthropoda</taxon>
        <taxon>Hexapoda</taxon>
        <taxon>Insecta</taxon>
        <taxon>Pterygota</taxon>
        <taxon>Neoptera</taxon>
        <taxon>Endopterygota</taxon>
        <taxon>Coleoptera</taxon>
        <taxon>Polyphaga</taxon>
        <taxon>Cucujiformia</taxon>
        <taxon>Curculionidae</taxon>
        <taxon>Ceutorhynchinae</taxon>
        <taxon>Ceutorhynchus</taxon>
    </lineage>
</organism>
<dbReference type="Pfam" id="PF25574">
    <property type="entry name" value="TPR_IMB1"/>
    <property type="match status" value="1"/>
</dbReference>
<dbReference type="GO" id="GO:0006606">
    <property type="term" value="P:protein import into nucleus"/>
    <property type="evidence" value="ECO:0007669"/>
    <property type="project" value="InterPro"/>
</dbReference>
<keyword evidence="4" id="KW-0963">Cytoplasm</keyword>
<evidence type="ECO:0000256" key="5">
    <source>
        <dbReference type="ARBA" id="ARBA00022737"/>
    </source>
</evidence>
<dbReference type="OrthoDB" id="951172at2759"/>
<dbReference type="PROSITE" id="PS50166">
    <property type="entry name" value="IMPORTIN_B_NT"/>
    <property type="match status" value="1"/>
</dbReference>
<evidence type="ECO:0000256" key="3">
    <source>
        <dbReference type="ARBA" id="ARBA00022448"/>
    </source>
</evidence>
<gene>
    <name evidence="13" type="ORF">CEUTPL_LOCUS4427</name>
</gene>
<evidence type="ECO:0000256" key="10">
    <source>
        <dbReference type="ARBA" id="ARBA00076938"/>
    </source>
</evidence>
<dbReference type="InterPro" id="IPR011989">
    <property type="entry name" value="ARM-like"/>
</dbReference>
<evidence type="ECO:0000313" key="14">
    <source>
        <dbReference type="Proteomes" id="UP001152799"/>
    </source>
</evidence>
<dbReference type="Pfam" id="PF03810">
    <property type="entry name" value="IBN_N"/>
    <property type="match status" value="1"/>
</dbReference>